<keyword evidence="9" id="KW-1185">Reference proteome</keyword>
<evidence type="ECO:0000256" key="2">
    <source>
        <dbReference type="ARBA" id="ARBA00023015"/>
    </source>
</evidence>
<gene>
    <name evidence="8" type="ORF">ABH309_04755</name>
</gene>
<dbReference type="PANTHER" id="PTHR43133:SF8">
    <property type="entry name" value="RNA POLYMERASE SIGMA FACTOR HI_1459-RELATED"/>
    <property type="match status" value="1"/>
</dbReference>
<dbReference type="InterPro" id="IPR013249">
    <property type="entry name" value="RNA_pol_sigma70_r4_t2"/>
</dbReference>
<accession>A0ABV0H1U0</accession>
<dbReference type="InterPro" id="IPR013325">
    <property type="entry name" value="RNA_pol_sigma_r2"/>
</dbReference>
<dbReference type="PANTHER" id="PTHR43133">
    <property type="entry name" value="RNA POLYMERASE ECF-TYPE SIGMA FACTO"/>
    <property type="match status" value="1"/>
</dbReference>
<evidence type="ECO:0000259" key="7">
    <source>
        <dbReference type="Pfam" id="PF08281"/>
    </source>
</evidence>
<comment type="caution">
    <text evidence="8">The sequence shown here is derived from an EMBL/GenBank/DDBJ whole genome shotgun (WGS) entry which is preliminary data.</text>
</comment>
<keyword evidence="3" id="KW-0731">Sigma factor</keyword>
<proteinExistence type="inferred from homology"/>
<organism evidence="8 9">
    <name type="scientific">Chromobacterium piscinae</name>
    <dbReference type="NCBI Taxonomy" id="686831"/>
    <lineage>
        <taxon>Bacteria</taxon>
        <taxon>Pseudomonadati</taxon>
        <taxon>Pseudomonadota</taxon>
        <taxon>Betaproteobacteria</taxon>
        <taxon>Neisseriales</taxon>
        <taxon>Chromobacteriaceae</taxon>
        <taxon>Chromobacterium</taxon>
    </lineage>
</organism>
<dbReference type="Pfam" id="PF08281">
    <property type="entry name" value="Sigma70_r4_2"/>
    <property type="match status" value="1"/>
</dbReference>
<dbReference type="InterPro" id="IPR007627">
    <property type="entry name" value="RNA_pol_sigma70_r2"/>
</dbReference>
<dbReference type="NCBIfam" id="TIGR02937">
    <property type="entry name" value="sigma70-ECF"/>
    <property type="match status" value="1"/>
</dbReference>
<keyword evidence="2" id="KW-0805">Transcription regulation</keyword>
<feature type="domain" description="RNA polymerase sigma factor 70 region 4 type 2" evidence="7">
    <location>
        <begin position="125"/>
        <end position="177"/>
    </location>
</feature>
<evidence type="ECO:0000259" key="6">
    <source>
        <dbReference type="Pfam" id="PF04542"/>
    </source>
</evidence>
<comment type="similarity">
    <text evidence="1">Belongs to the sigma-70 factor family. ECF subfamily.</text>
</comment>
<protein>
    <submittedName>
        <fullName evidence="8">Sigma-70 family RNA polymerase sigma factor</fullName>
    </submittedName>
</protein>
<evidence type="ECO:0000313" key="9">
    <source>
        <dbReference type="Proteomes" id="UP001438292"/>
    </source>
</evidence>
<dbReference type="InterPro" id="IPR036388">
    <property type="entry name" value="WH-like_DNA-bd_sf"/>
</dbReference>
<dbReference type="GeneID" id="97479406"/>
<keyword evidence="5" id="KW-0804">Transcription</keyword>
<dbReference type="EMBL" id="JBDQQU010000004">
    <property type="protein sequence ID" value="MEO3953757.1"/>
    <property type="molecule type" value="Genomic_DNA"/>
</dbReference>
<name>A0ABV0H1U0_9NEIS</name>
<sequence>MLNHNTVSPSDLGRCLEPVWREVYSKLQRRARHLCKGDVHRADELLSDTALKVHLYLQHSPGKVQNLAGFLFLALNHAFLDFVRRQRREIRVLDPDADLDSDSIHARAGSAPTPEQWLTLQQQLARLEEIVHTLKPEQQRLFQLKFEQDLPYPQIAAQLGISETLARKRVELLRKALRKQLETGFTAAANSRS</sequence>
<evidence type="ECO:0000256" key="3">
    <source>
        <dbReference type="ARBA" id="ARBA00023082"/>
    </source>
</evidence>
<dbReference type="Proteomes" id="UP001438292">
    <property type="component" value="Unassembled WGS sequence"/>
</dbReference>
<dbReference type="InterPro" id="IPR013324">
    <property type="entry name" value="RNA_pol_sigma_r3/r4-like"/>
</dbReference>
<dbReference type="RefSeq" id="WP_221663999.1">
    <property type="nucleotide sequence ID" value="NZ_CP197095.1"/>
</dbReference>
<dbReference type="Pfam" id="PF04542">
    <property type="entry name" value="Sigma70_r2"/>
    <property type="match status" value="1"/>
</dbReference>
<evidence type="ECO:0000256" key="4">
    <source>
        <dbReference type="ARBA" id="ARBA00023125"/>
    </source>
</evidence>
<dbReference type="InterPro" id="IPR014284">
    <property type="entry name" value="RNA_pol_sigma-70_dom"/>
</dbReference>
<reference evidence="8 9" key="1">
    <citation type="submission" date="2024-05" db="EMBL/GenBank/DDBJ databases">
        <authorList>
            <person name="De Oliveira J.P."/>
            <person name="Noriler S.A."/>
            <person name="De Oliveira A.G."/>
            <person name="Sipoli D.S."/>
        </authorList>
    </citation>
    <scope>NUCLEOTIDE SEQUENCE [LARGE SCALE GENOMIC DNA]</scope>
    <source>
        <strain evidence="8 9">LABIM186</strain>
    </source>
</reference>
<evidence type="ECO:0000256" key="5">
    <source>
        <dbReference type="ARBA" id="ARBA00023163"/>
    </source>
</evidence>
<keyword evidence="4" id="KW-0238">DNA-binding</keyword>
<dbReference type="Gene3D" id="1.10.1740.10">
    <property type="match status" value="1"/>
</dbReference>
<evidence type="ECO:0000313" key="8">
    <source>
        <dbReference type="EMBL" id="MEO3953757.1"/>
    </source>
</evidence>
<dbReference type="SUPFAM" id="SSF88659">
    <property type="entry name" value="Sigma3 and sigma4 domains of RNA polymerase sigma factors"/>
    <property type="match status" value="1"/>
</dbReference>
<dbReference type="SUPFAM" id="SSF88946">
    <property type="entry name" value="Sigma2 domain of RNA polymerase sigma factors"/>
    <property type="match status" value="1"/>
</dbReference>
<dbReference type="InterPro" id="IPR039425">
    <property type="entry name" value="RNA_pol_sigma-70-like"/>
</dbReference>
<evidence type="ECO:0000256" key="1">
    <source>
        <dbReference type="ARBA" id="ARBA00010641"/>
    </source>
</evidence>
<feature type="domain" description="RNA polymerase sigma-70 region 2" evidence="6">
    <location>
        <begin position="21"/>
        <end position="88"/>
    </location>
</feature>
<dbReference type="Gene3D" id="1.10.10.10">
    <property type="entry name" value="Winged helix-like DNA-binding domain superfamily/Winged helix DNA-binding domain"/>
    <property type="match status" value="1"/>
</dbReference>